<protein>
    <submittedName>
        <fullName evidence="2">Gamma-carboxymuconolactone decarboxylase</fullName>
    </submittedName>
</protein>
<keyword evidence="3" id="KW-1185">Reference proteome</keyword>
<dbReference type="Gene3D" id="1.20.1290.10">
    <property type="entry name" value="AhpD-like"/>
    <property type="match status" value="2"/>
</dbReference>
<dbReference type="GO" id="GO:0051920">
    <property type="term" value="F:peroxiredoxin activity"/>
    <property type="evidence" value="ECO:0007669"/>
    <property type="project" value="InterPro"/>
</dbReference>
<evidence type="ECO:0000259" key="1">
    <source>
        <dbReference type="Pfam" id="PF02627"/>
    </source>
</evidence>
<comment type="caution">
    <text evidence="2">The sequence shown here is derived from an EMBL/GenBank/DDBJ whole genome shotgun (WGS) entry which is preliminary data.</text>
</comment>
<reference evidence="3" key="1">
    <citation type="submission" date="2018-05" db="EMBL/GenBank/DDBJ databases">
        <title>Zavarzinia sp. HR-AS.</title>
        <authorList>
            <person name="Lee Y."/>
            <person name="Jeon C.O."/>
        </authorList>
    </citation>
    <scope>NUCLEOTIDE SEQUENCE [LARGE SCALE GENOMIC DNA]</scope>
    <source>
        <strain evidence="3">DSM 1231</strain>
    </source>
</reference>
<evidence type="ECO:0000313" key="2">
    <source>
        <dbReference type="EMBL" id="PWR21646.1"/>
    </source>
</evidence>
<dbReference type="OrthoDB" id="3824300at2"/>
<gene>
    <name evidence="2" type="ORF">DKG75_06500</name>
</gene>
<sequence length="259" mass="29466">MLEREPSPGTVEADLKQEFIANRGYWNTFWDGLLSLSPDFFKAYLDLSSVPWKHGTLEPKVRELIYIAIDASTTCLYEPGLRIHIQNALKYGATREEIMEVYQLTSVLGMHTFTMGMPALVDEMRKAGRGAEIDRPMDARQLALKEQFVANRGYWNDFWDALLTLDPNFFAVFLEFSSVPWKHGRLEPKVKEFIYIAIDAATTHLYEPGLRVHIRNALKYGATVQEIMEVYQLTSILGMHTCTLGVPVLLDELEKASAG</sequence>
<dbReference type="SUPFAM" id="SSF69118">
    <property type="entry name" value="AhpD-like"/>
    <property type="match status" value="1"/>
</dbReference>
<feature type="domain" description="Carboxymuconolactone decarboxylase-like" evidence="1">
    <location>
        <begin position="167"/>
        <end position="231"/>
    </location>
</feature>
<feature type="domain" description="Carboxymuconolactone decarboxylase-like" evidence="1">
    <location>
        <begin position="38"/>
        <end position="102"/>
    </location>
</feature>
<dbReference type="AlphaFoldDB" id="A0A317E624"/>
<dbReference type="Pfam" id="PF02627">
    <property type="entry name" value="CMD"/>
    <property type="match status" value="2"/>
</dbReference>
<name>A0A317E624_9PROT</name>
<dbReference type="RefSeq" id="WP_109920291.1">
    <property type="nucleotide sequence ID" value="NZ_QGLF01000002.1"/>
</dbReference>
<accession>A0A317E624</accession>
<evidence type="ECO:0000313" key="3">
    <source>
        <dbReference type="Proteomes" id="UP000246077"/>
    </source>
</evidence>
<organism evidence="2 3">
    <name type="scientific">Zavarzinia compransoris</name>
    <dbReference type="NCBI Taxonomy" id="1264899"/>
    <lineage>
        <taxon>Bacteria</taxon>
        <taxon>Pseudomonadati</taxon>
        <taxon>Pseudomonadota</taxon>
        <taxon>Alphaproteobacteria</taxon>
        <taxon>Rhodospirillales</taxon>
        <taxon>Zavarziniaceae</taxon>
        <taxon>Zavarzinia</taxon>
    </lineage>
</organism>
<dbReference type="EMBL" id="QGLF01000002">
    <property type="protein sequence ID" value="PWR21646.1"/>
    <property type="molecule type" value="Genomic_DNA"/>
</dbReference>
<dbReference type="Proteomes" id="UP000246077">
    <property type="component" value="Unassembled WGS sequence"/>
</dbReference>
<dbReference type="InterPro" id="IPR003779">
    <property type="entry name" value="CMD-like"/>
</dbReference>
<dbReference type="PANTHER" id="PTHR33930">
    <property type="entry name" value="ALKYL HYDROPEROXIDE REDUCTASE AHPD"/>
    <property type="match status" value="1"/>
</dbReference>
<dbReference type="PANTHER" id="PTHR33930:SF2">
    <property type="entry name" value="BLR3452 PROTEIN"/>
    <property type="match status" value="1"/>
</dbReference>
<proteinExistence type="predicted"/>
<dbReference type="InterPro" id="IPR029032">
    <property type="entry name" value="AhpD-like"/>
</dbReference>